<proteinExistence type="predicted"/>
<comment type="caution">
    <text evidence="2">The sequence shown here is derived from an EMBL/GenBank/DDBJ whole genome shotgun (WGS) entry which is preliminary data.</text>
</comment>
<feature type="region of interest" description="Disordered" evidence="1">
    <location>
        <begin position="27"/>
        <end position="72"/>
    </location>
</feature>
<dbReference type="AlphaFoldDB" id="A0AAN9T654"/>
<feature type="compositionally biased region" description="Low complexity" evidence="1">
    <location>
        <begin position="118"/>
        <end position="130"/>
    </location>
</feature>
<evidence type="ECO:0000313" key="3">
    <source>
        <dbReference type="Proteomes" id="UP001367676"/>
    </source>
</evidence>
<gene>
    <name evidence="2" type="ORF">V9T40_010962</name>
</gene>
<organism evidence="2 3">
    <name type="scientific">Parthenolecanium corni</name>
    <dbReference type="NCBI Taxonomy" id="536013"/>
    <lineage>
        <taxon>Eukaryota</taxon>
        <taxon>Metazoa</taxon>
        <taxon>Ecdysozoa</taxon>
        <taxon>Arthropoda</taxon>
        <taxon>Hexapoda</taxon>
        <taxon>Insecta</taxon>
        <taxon>Pterygota</taxon>
        <taxon>Neoptera</taxon>
        <taxon>Paraneoptera</taxon>
        <taxon>Hemiptera</taxon>
        <taxon>Sternorrhyncha</taxon>
        <taxon>Coccoidea</taxon>
        <taxon>Coccidae</taxon>
        <taxon>Parthenolecanium</taxon>
    </lineage>
</organism>
<feature type="region of interest" description="Disordered" evidence="1">
    <location>
        <begin position="109"/>
        <end position="130"/>
    </location>
</feature>
<name>A0AAN9T654_9HEMI</name>
<evidence type="ECO:0000313" key="2">
    <source>
        <dbReference type="EMBL" id="KAK7573771.1"/>
    </source>
</evidence>
<reference evidence="2 3" key="1">
    <citation type="submission" date="2024-03" db="EMBL/GenBank/DDBJ databases">
        <title>Adaptation during the transition from Ophiocordyceps entomopathogen to insect associate is accompanied by gene loss and intensified selection.</title>
        <authorList>
            <person name="Ward C.M."/>
            <person name="Onetto C.A."/>
            <person name="Borneman A.R."/>
        </authorList>
    </citation>
    <scope>NUCLEOTIDE SEQUENCE [LARGE SCALE GENOMIC DNA]</scope>
    <source>
        <strain evidence="2">AWRI1</strain>
        <tissue evidence="2">Single Adult Female</tissue>
    </source>
</reference>
<keyword evidence="3" id="KW-1185">Reference proteome</keyword>
<evidence type="ECO:0000256" key="1">
    <source>
        <dbReference type="SAM" id="MobiDB-lite"/>
    </source>
</evidence>
<sequence>MGLNKNPLMIDLDIIEALWKYDIYVENGDSADDPSERRSTSSVVAPPDEPFAPDGSPSLTPEHTNPFDDAVPRNCTTILTQEDFLTEEIVKTENDDEDAAEQIFNDDLLSSDPWLGASSSSHWRSGLSSD</sequence>
<dbReference type="EMBL" id="JBBCAQ010000037">
    <property type="protein sequence ID" value="KAK7573771.1"/>
    <property type="molecule type" value="Genomic_DNA"/>
</dbReference>
<dbReference type="Proteomes" id="UP001367676">
    <property type="component" value="Unassembled WGS sequence"/>
</dbReference>
<protein>
    <submittedName>
        <fullName evidence="2">Uncharacterized protein</fullName>
    </submittedName>
</protein>
<accession>A0AAN9T654</accession>